<sequence>MPPPLSLTVIEYLLTNAAFLTGDQLAGLVAASVTSVTEAVRAVPLVVMRPALLREVPRLDPLYGRNLTSLSDFLRVSGAFALLNLIGTDEERGLSWPVHKALLRMNPERSSLVVPEIVHRYAALAADSRRAGLTAALVNALTYDLIQGAQSR</sequence>
<proteinExistence type="predicted"/>
<evidence type="ECO:0000313" key="2">
    <source>
        <dbReference type="Proteomes" id="UP000612282"/>
    </source>
</evidence>
<evidence type="ECO:0000313" key="1">
    <source>
        <dbReference type="EMBL" id="GID56320.1"/>
    </source>
</evidence>
<gene>
    <name evidence="1" type="ORF">Aco03nite_047240</name>
</gene>
<dbReference type="Proteomes" id="UP000612282">
    <property type="component" value="Unassembled WGS sequence"/>
</dbReference>
<protein>
    <submittedName>
        <fullName evidence="1">Uncharacterized protein</fullName>
    </submittedName>
</protein>
<name>A0ABQ3XCT5_9ACTN</name>
<reference evidence="1 2" key="1">
    <citation type="submission" date="2021-01" db="EMBL/GenBank/DDBJ databases">
        <title>Whole genome shotgun sequence of Actinoplanes couchii NBRC 106145.</title>
        <authorList>
            <person name="Komaki H."/>
            <person name="Tamura T."/>
        </authorList>
    </citation>
    <scope>NUCLEOTIDE SEQUENCE [LARGE SCALE GENOMIC DNA]</scope>
    <source>
        <strain evidence="1 2">NBRC 106145</strain>
    </source>
</reference>
<organism evidence="1 2">
    <name type="scientific">Actinoplanes couchii</name>
    <dbReference type="NCBI Taxonomy" id="403638"/>
    <lineage>
        <taxon>Bacteria</taxon>
        <taxon>Bacillati</taxon>
        <taxon>Actinomycetota</taxon>
        <taxon>Actinomycetes</taxon>
        <taxon>Micromonosporales</taxon>
        <taxon>Micromonosporaceae</taxon>
        <taxon>Actinoplanes</taxon>
    </lineage>
</organism>
<accession>A0ABQ3XCT5</accession>
<keyword evidence="2" id="KW-1185">Reference proteome</keyword>
<dbReference type="EMBL" id="BOMG01000057">
    <property type="protein sequence ID" value="GID56320.1"/>
    <property type="molecule type" value="Genomic_DNA"/>
</dbReference>
<dbReference type="RefSeq" id="WP_203797913.1">
    <property type="nucleotide sequence ID" value="NZ_BAAAQE010000034.1"/>
</dbReference>
<comment type="caution">
    <text evidence="1">The sequence shown here is derived from an EMBL/GenBank/DDBJ whole genome shotgun (WGS) entry which is preliminary data.</text>
</comment>